<dbReference type="AlphaFoldDB" id="A0A1G8GMG8"/>
<evidence type="ECO:0000256" key="3">
    <source>
        <dbReference type="ARBA" id="ARBA00012328"/>
    </source>
</evidence>
<organism evidence="15 16">
    <name type="scientific">Proteiniclasticum ruminis</name>
    <dbReference type="NCBI Taxonomy" id="398199"/>
    <lineage>
        <taxon>Bacteria</taxon>
        <taxon>Bacillati</taxon>
        <taxon>Bacillota</taxon>
        <taxon>Clostridia</taxon>
        <taxon>Eubacteriales</taxon>
        <taxon>Clostridiaceae</taxon>
        <taxon>Proteiniclasticum</taxon>
    </lineage>
</organism>
<evidence type="ECO:0000256" key="7">
    <source>
        <dbReference type="ARBA" id="ARBA00022603"/>
    </source>
</evidence>
<proteinExistence type="inferred from homology"/>
<evidence type="ECO:0000256" key="12">
    <source>
        <dbReference type="PIRNR" id="PIRNR015601"/>
    </source>
</evidence>
<evidence type="ECO:0000259" key="14">
    <source>
        <dbReference type="Pfam" id="PF20260"/>
    </source>
</evidence>
<reference evidence="15 16" key="1">
    <citation type="submission" date="2016-10" db="EMBL/GenBank/DDBJ databases">
        <authorList>
            <person name="de Groot N.N."/>
        </authorList>
    </citation>
    <scope>NUCLEOTIDE SEQUENCE [LARGE SCALE GENOMIC DNA]</scope>
    <source>
        <strain evidence="15 16">CGMCC 1.5058</strain>
    </source>
</reference>
<evidence type="ECO:0000256" key="4">
    <source>
        <dbReference type="ARBA" id="ARBA00013673"/>
    </source>
</evidence>
<evidence type="ECO:0000256" key="8">
    <source>
        <dbReference type="ARBA" id="ARBA00022679"/>
    </source>
</evidence>
<dbReference type="PANTHER" id="PTHR30027:SF3">
    <property type="entry name" value="16S RRNA (URACIL(1498)-N(3))-METHYLTRANSFERASE"/>
    <property type="match status" value="1"/>
</dbReference>
<comment type="catalytic activity">
    <reaction evidence="11 12">
        <text>uridine(1498) in 16S rRNA + S-adenosyl-L-methionine = N(3)-methyluridine(1498) in 16S rRNA + S-adenosyl-L-homocysteine + H(+)</text>
        <dbReference type="Rhea" id="RHEA:42920"/>
        <dbReference type="Rhea" id="RHEA-COMP:10283"/>
        <dbReference type="Rhea" id="RHEA-COMP:10284"/>
        <dbReference type="ChEBI" id="CHEBI:15378"/>
        <dbReference type="ChEBI" id="CHEBI:57856"/>
        <dbReference type="ChEBI" id="CHEBI:59789"/>
        <dbReference type="ChEBI" id="CHEBI:65315"/>
        <dbReference type="ChEBI" id="CHEBI:74502"/>
        <dbReference type="EC" id="2.1.1.193"/>
    </reaction>
</comment>
<dbReference type="EC" id="2.1.1.193" evidence="3 12"/>
<protein>
    <recommendedName>
        <fullName evidence="4 12">Ribosomal RNA small subunit methyltransferase E</fullName>
        <ecNumber evidence="3 12">2.1.1.193</ecNumber>
    </recommendedName>
</protein>
<sequence>MHKFFTEDLDDVFAYIRGDDHKHLSRVLRLKEQDEILINDLKGQDFLGRIESIEKNETKVELCEKVAESNESPLKVTLFQGLPKAGKMDLIVQKCTELGVQKIIPVVTERVVVKNSSEFKKLDRLKRICLEAAKQSKRSVLPEILEPIDFSDLLMEMKKLDVLVVPYENQEDYGFVTLKKELSSLSSMGIFVGPEGGFTEKEIELLKGRGAKILTLGNRILRTETAGFTAVAMAQLLYGDMGGK</sequence>
<dbReference type="InterPro" id="IPR046887">
    <property type="entry name" value="RsmE_PUA-like"/>
</dbReference>
<dbReference type="GO" id="GO:0070042">
    <property type="term" value="F:rRNA (uridine-N3-)-methyltransferase activity"/>
    <property type="evidence" value="ECO:0007669"/>
    <property type="project" value="TreeGrafter"/>
</dbReference>
<dbReference type="Proteomes" id="UP000183255">
    <property type="component" value="Unassembled WGS sequence"/>
</dbReference>
<evidence type="ECO:0000256" key="6">
    <source>
        <dbReference type="ARBA" id="ARBA00022552"/>
    </source>
</evidence>
<dbReference type="InterPro" id="IPR006700">
    <property type="entry name" value="RsmE"/>
</dbReference>
<dbReference type="GO" id="GO:0070475">
    <property type="term" value="P:rRNA base methylation"/>
    <property type="evidence" value="ECO:0007669"/>
    <property type="project" value="TreeGrafter"/>
</dbReference>
<feature type="domain" description="Ribosomal RNA small subunit methyltransferase E methyltransferase" evidence="13">
    <location>
        <begin position="70"/>
        <end position="234"/>
    </location>
</feature>
<name>A0A1G8GMG8_9CLOT</name>
<keyword evidence="8 12" id="KW-0808">Transferase</keyword>
<dbReference type="GO" id="GO:0005737">
    <property type="term" value="C:cytoplasm"/>
    <property type="evidence" value="ECO:0007669"/>
    <property type="project" value="UniProtKB-SubCell"/>
</dbReference>
<evidence type="ECO:0000256" key="5">
    <source>
        <dbReference type="ARBA" id="ARBA00022490"/>
    </source>
</evidence>
<dbReference type="InterPro" id="IPR046886">
    <property type="entry name" value="RsmE_MTase_dom"/>
</dbReference>
<evidence type="ECO:0000259" key="13">
    <source>
        <dbReference type="Pfam" id="PF04452"/>
    </source>
</evidence>
<gene>
    <name evidence="15" type="ORF">SAMN05421804_101311</name>
</gene>
<feature type="domain" description="Ribosomal RNA small subunit methyltransferase E PUA-like" evidence="14">
    <location>
        <begin position="16"/>
        <end position="62"/>
    </location>
</feature>
<dbReference type="PANTHER" id="PTHR30027">
    <property type="entry name" value="RIBOSOMAL RNA SMALL SUBUNIT METHYLTRANSFERASE E"/>
    <property type="match status" value="1"/>
</dbReference>
<evidence type="ECO:0000256" key="2">
    <source>
        <dbReference type="ARBA" id="ARBA00005528"/>
    </source>
</evidence>
<evidence type="ECO:0000256" key="1">
    <source>
        <dbReference type="ARBA" id="ARBA00004496"/>
    </source>
</evidence>
<evidence type="ECO:0000256" key="11">
    <source>
        <dbReference type="ARBA" id="ARBA00047944"/>
    </source>
</evidence>
<dbReference type="RefSeq" id="WP_031573188.1">
    <property type="nucleotide sequence ID" value="NZ_FNDZ01000001.1"/>
</dbReference>
<evidence type="ECO:0000256" key="9">
    <source>
        <dbReference type="ARBA" id="ARBA00022691"/>
    </source>
</evidence>
<comment type="function">
    <text evidence="10 12">Specifically methylates the N3 position of the uracil ring of uridine 1498 (m3U1498) in 16S rRNA. Acts on the fully assembled 30S ribosomal subunit.</text>
</comment>
<dbReference type="InterPro" id="IPR015947">
    <property type="entry name" value="PUA-like_sf"/>
</dbReference>
<dbReference type="Pfam" id="PF20260">
    <property type="entry name" value="PUA_4"/>
    <property type="match status" value="1"/>
</dbReference>
<keyword evidence="7 12" id="KW-0489">Methyltransferase</keyword>
<dbReference type="InterPro" id="IPR029026">
    <property type="entry name" value="tRNA_m1G_MTases_N"/>
</dbReference>
<dbReference type="Gene3D" id="3.40.1280.10">
    <property type="match status" value="1"/>
</dbReference>
<keyword evidence="6 12" id="KW-0698">rRNA processing</keyword>
<dbReference type="SUPFAM" id="SSF88697">
    <property type="entry name" value="PUA domain-like"/>
    <property type="match status" value="1"/>
</dbReference>
<accession>A0A1G8GMG8</accession>
<keyword evidence="9 12" id="KW-0949">S-adenosyl-L-methionine</keyword>
<dbReference type="PIRSF" id="PIRSF015601">
    <property type="entry name" value="MTase_slr0722"/>
    <property type="match status" value="1"/>
</dbReference>
<dbReference type="NCBIfam" id="TIGR00046">
    <property type="entry name" value="RsmE family RNA methyltransferase"/>
    <property type="match status" value="1"/>
</dbReference>
<evidence type="ECO:0000313" key="16">
    <source>
        <dbReference type="Proteomes" id="UP000183255"/>
    </source>
</evidence>
<comment type="subcellular location">
    <subcellularLocation>
        <location evidence="1 12">Cytoplasm</location>
    </subcellularLocation>
</comment>
<dbReference type="SUPFAM" id="SSF75217">
    <property type="entry name" value="alpha/beta knot"/>
    <property type="match status" value="1"/>
</dbReference>
<evidence type="ECO:0000256" key="10">
    <source>
        <dbReference type="ARBA" id="ARBA00025699"/>
    </source>
</evidence>
<dbReference type="CDD" id="cd18084">
    <property type="entry name" value="RsmE-like"/>
    <property type="match status" value="1"/>
</dbReference>
<evidence type="ECO:0000313" key="15">
    <source>
        <dbReference type="EMBL" id="SDH95605.1"/>
    </source>
</evidence>
<dbReference type="Pfam" id="PF04452">
    <property type="entry name" value="Methyltrans_RNA"/>
    <property type="match status" value="1"/>
</dbReference>
<comment type="similarity">
    <text evidence="2 12">Belongs to the RNA methyltransferase RsmE family.</text>
</comment>
<dbReference type="EMBL" id="FNDZ01000001">
    <property type="protein sequence ID" value="SDH95605.1"/>
    <property type="molecule type" value="Genomic_DNA"/>
</dbReference>
<dbReference type="InterPro" id="IPR029028">
    <property type="entry name" value="Alpha/beta_knot_MTases"/>
</dbReference>
<keyword evidence="5 12" id="KW-0963">Cytoplasm</keyword>